<evidence type="ECO:0000256" key="5">
    <source>
        <dbReference type="ARBA" id="ARBA00023004"/>
    </source>
</evidence>
<dbReference type="PANTHER" id="PTHR37823">
    <property type="entry name" value="CYTOCHROME C-553-LIKE"/>
    <property type="match status" value="1"/>
</dbReference>
<evidence type="ECO:0000256" key="4">
    <source>
        <dbReference type="ARBA" id="ARBA00022982"/>
    </source>
</evidence>
<accession>A0A967BFT6</accession>
<keyword evidence="5 6" id="KW-0408">Iron</keyword>
<comment type="caution">
    <text evidence="8">The sequence shown here is derived from an EMBL/GenBank/DDBJ whole genome shotgun (WGS) entry which is preliminary data.</text>
</comment>
<keyword evidence="2 6" id="KW-0349">Heme</keyword>
<sequence>MNKTLVVGAVAAMIAAGAYYVTQGGGVTSTSGANSTTAPAQAGAMVAVTRPEQLSQQAQMGKRAFEAVCAECHGQNAAGKTGKGPPLILKIYEPSHHSDMSFQLAVQNGVRAHHWDFGNMPSQDGLTKADVTAITAYVREVQQANGIN</sequence>
<dbReference type="InterPro" id="IPR036909">
    <property type="entry name" value="Cyt_c-like_dom_sf"/>
</dbReference>
<gene>
    <name evidence="8" type="ORF">HAT86_12655</name>
</gene>
<reference evidence="8" key="1">
    <citation type="submission" date="2020-03" db="EMBL/GenBank/DDBJ databases">
        <title>Roseovarius gahaiensis sp. nov., isolated from Gahai Saline Lake, China.</title>
        <authorList>
            <person name="Sun X."/>
        </authorList>
    </citation>
    <scope>NUCLEOTIDE SEQUENCE</scope>
    <source>
        <strain evidence="8">GH877</strain>
    </source>
</reference>
<dbReference type="Pfam" id="PF00034">
    <property type="entry name" value="Cytochrom_C"/>
    <property type="match status" value="1"/>
</dbReference>
<organism evidence="8 9">
    <name type="scientific">Roseovarius gahaiensis</name>
    <dbReference type="NCBI Taxonomy" id="2716691"/>
    <lineage>
        <taxon>Bacteria</taxon>
        <taxon>Pseudomonadati</taxon>
        <taxon>Pseudomonadota</taxon>
        <taxon>Alphaproteobacteria</taxon>
        <taxon>Rhodobacterales</taxon>
        <taxon>Roseobacteraceae</taxon>
        <taxon>Roseovarius</taxon>
    </lineage>
</organism>
<dbReference type="GO" id="GO:0020037">
    <property type="term" value="F:heme binding"/>
    <property type="evidence" value="ECO:0007669"/>
    <property type="project" value="InterPro"/>
</dbReference>
<dbReference type="PANTHER" id="PTHR37823:SF1">
    <property type="entry name" value="CYTOCHROME C-553-LIKE"/>
    <property type="match status" value="1"/>
</dbReference>
<dbReference type="InterPro" id="IPR051811">
    <property type="entry name" value="Cytochrome_c550/c551-like"/>
</dbReference>
<keyword evidence="9" id="KW-1185">Reference proteome</keyword>
<dbReference type="PROSITE" id="PS51007">
    <property type="entry name" value="CYTC"/>
    <property type="match status" value="1"/>
</dbReference>
<evidence type="ECO:0000256" key="2">
    <source>
        <dbReference type="ARBA" id="ARBA00022617"/>
    </source>
</evidence>
<keyword evidence="3 6" id="KW-0479">Metal-binding</keyword>
<evidence type="ECO:0000313" key="9">
    <source>
        <dbReference type="Proteomes" id="UP000639775"/>
    </source>
</evidence>
<evidence type="ECO:0000256" key="6">
    <source>
        <dbReference type="PROSITE-ProRule" id="PRU00433"/>
    </source>
</evidence>
<evidence type="ECO:0000313" key="8">
    <source>
        <dbReference type="EMBL" id="NHQ75306.1"/>
    </source>
</evidence>
<dbReference type="InterPro" id="IPR009056">
    <property type="entry name" value="Cyt_c-like_dom"/>
</dbReference>
<dbReference type="Gene3D" id="1.10.760.10">
    <property type="entry name" value="Cytochrome c-like domain"/>
    <property type="match status" value="1"/>
</dbReference>
<dbReference type="EMBL" id="JAAORB010000029">
    <property type="protein sequence ID" value="NHQ75306.1"/>
    <property type="molecule type" value="Genomic_DNA"/>
</dbReference>
<dbReference type="AlphaFoldDB" id="A0A967BFT6"/>
<keyword evidence="4" id="KW-0249">Electron transport</keyword>
<dbReference type="GO" id="GO:0009055">
    <property type="term" value="F:electron transfer activity"/>
    <property type="evidence" value="ECO:0007669"/>
    <property type="project" value="InterPro"/>
</dbReference>
<proteinExistence type="predicted"/>
<dbReference type="SUPFAM" id="SSF46626">
    <property type="entry name" value="Cytochrome c"/>
    <property type="match status" value="1"/>
</dbReference>
<dbReference type="GO" id="GO:0046872">
    <property type="term" value="F:metal ion binding"/>
    <property type="evidence" value="ECO:0007669"/>
    <property type="project" value="UniProtKB-KW"/>
</dbReference>
<evidence type="ECO:0000259" key="7">
    <source>
        <dbReference type="PROSITE" id="PS51007"/>
    </source>
</evidence>
<feature type="domain" description="Cytochrome c" evidence="7">
    <location>
        <begin position="56"/>
        <end position="142"/>
    </location>
</feature>
<evidence type="ECO:0000256" key="1">
    <source>
        <dbReference type="ARBA" id="ARBA00022448"/>
    </source>
</evidence>
<dbReference type="Proteomes" id="UP000639775">
    <property type="component" value="Unassembled WGS sequence"/>
</dbReference>
<keyword evidence="1" id="KW-0813">Transport</keyword>
<protein>
    <submittedName>
        <fullName evidence="8">Cytochrome c</fullName>
    </submittedName>
</protein>
<evidence type="ECO:0000256" key="3">
    <source>
        <dbReference type="ARBA" id="ARBA00022723"/>
    </source>
</evidence>
<dbReference type="RefSeq" id="WP_167198267.1">
    <property type="nucleotide sequence ID" value="NZ_JAAORB010000029.1"/>
</dbReference>
<name>A0A967BFT6_9RHOB</name>